<dbReference type="InterPro" id="IPR016084">
    <property type="entry name" value="Haem_Oase-like_multi-hlx"/>
</dbReference>
<dbReference type="SUPFAM" id="SSF48613">
    <property type="entry name" value="Heme oxygenase-like"/>
    <property type="match status" value="1"/>
</dbReference>
<dbReference type="RefSeq" id="WP_248085933.1">
    <property type="nucleotide sequence ID" value="NZ_JALNJA010000001.1"/>
</dbReference>
<dbReference type="InterPro" id="IPR018207">
    <property type="entry name" value="Haem_oxygenase_CS"/>
</dbReference>
<comment type="caution">
    <text evidence="11">The sequence shown here is derived from an EMBL/GenBank/DDBJ whole genome shotgun (WGS) entry which is preliminary data.</text>
</comment>
<dbReference type="CDD" id="cd19165">
    <property type="entry name" value="HemeO"/>
    <property type="match status" value="1"/>
</dbReference>
<name>A0A9Q4C727_9CORY</name>
<dbReference type="GO" id="GO:0020037">
    <property type="term" value="F:heme binding"/>
    <property type="evidence" value="ECO:0007669"/>
    <property type="project" value="TreeGrafter"/>
</dbReference>
<evidence type="ECO:0000313" key="10">
    <source>
        <dbReference type="EMBL" id="MCX7444178.1"/>
    </source>
</evidence>
<evidence type="ECO:0000256" key="1">
    <source>
        <dbReference type="ARBA" id="ARBA00006134"/>
    </source>
</evidence>
<dbReference type="Proteomes" id="UP001081709">
    <property type="component" value="Unassembled WGS sequence"/>
</dbReference>
<dbReference type="GO" id="GO:0004392">
    <property type="term" value="F:heme oxygenase (decyclizing) activity"/>
    <property type="evidence" value="ECO:0007669"/>
    <property type="project" value="UniProtKB-EC"/>
</dbReference>
<feature type="binding site" evidence="8">
    <location>
        <position position="138"/>
    </location>
    <ligand>
        <name>heme b</name>
        <dbReference type="ChEBI" id="CHEBI:60344"/>
    </ligand>
</feature>
<dbReference type="AlphaFoldDB" id="A0A9Q4C727"/>
<keyword evidence="3 8" id="KW-0349">Heme</keyword>
<dbReference type="EMBL" id="JAPMKV010000001">
    <property type="protein sequence ID" value="MCX7444178.1"/>
    <property type="molecule type" value="Genomic_DNA"/>
</dbReference>
<keyword evidence="5" id="KW-0560">Oxidoreductase</keyword>
<evidence type="ECO:0000313" key="13">
    <source>
        <dbReference type="Proteomes" id="UP001081709"/>
    </source>
</evidence>
<evidence type="ECO:0000313" key="11">
    <source>
        <dbReference type="EMBL" id="MCX7467338.1"/>
    </source>
</evidence>
<evidence type="ECO:0000256" key="2">
    <source>
        <dbReference type="ARBA" id="ARBA00012360"/>
    </source>
</evidence>
<feature type="binding site" evidence="8">
    <location>
        <position position="21"/>
    </location>
    <ligand>
        <name>heme b</name>
        <dbReference type="ChEBI" id="CHEBI:60344"/>
    </ligand>
</feature>
<evidence type="ECO:0000256" key="8">
    <source>
        <dbReference type="PIRSR" id="PIRSR000343-1"/>
    </source>
</evidence>
<dbReference type="GO" id="GO:0006788">
    <property type="term" value="P:heme oxidation"/>
    <property type="evidence" value="ECO:0007669"/>
    <property type="project" value="InterPro"/>
</dbReference>
<gene>
    <name evidence="10" type="ORF">OS125_02805</name>
    <name evidence="11" type="ORF">OS129_00385</name>
</gene>
<feature type="binding site" description="axial binding residue" evidence="9">
    <location>
        <position position="28"/>
    </location>
    <ligand>
        <name>heme b</name>
        <dbReference type="ChEBI" id="CHEBI:60344"/>
    </ligand>
    <ligandPart>
        <name>Fe</name>
        <dbReference type="ChEBI" id="CHEBI:18248"/>
    </ligandPart>
</feature>
<accession>A0A9Q4C727</accession>
<keyword evidence="4 9" id="KW-0479">Metal-binding</keyword>
<dbReference type="PANTHER" id="PTHR10720:SF0">
    <property type="entry name" value="HEME OXYGENASE"/>
    <property type="match status" value="1"/>
</dbReference>
<keyword evidence="6 9" id="KW-0408">Iron</keyword>
<dbReference type="InterPro" id="IPR002051">
    <property type="entry name" value="Haem_Oase"/>
</dbReference>
<sequence>MTTAVQPRNGADSLPLSKELKASTADAHESAEYSTFTQDLMGGSLTVADFIALQEQSWLFYQALENAARVVADDPIAAAIVDPALERVPSIEADLDALHGNTDWRGNVEPLPSTAMYVARLNEIAANADAPGLIAHHYVRYLGDLSGGQVIARMMQRHYGLGPEVLSFYRFTEIPKVKPYKDNYRAALDALPLEGSDRQRLLDEACEAFLFNFNLFADLGRTTR</sequence>
<dbReference type="GO" id="GO:0006979">
    <property type="term" value="P:response to oxidative stress"/>
    <property type="evidence" value="ECO:0007669"/>
    <property type="project" value="TreeGrafter"/>
</dbReference>
<dbReference type="GO" id="GO:0042167">
    <property type="term" value="P:heme catabolic process"/>
    <property type="evidence" value="ECO:0007669"/>
    <property type="project" value="TreeGrafter"/>
</dbReference>
<dbReference type="PIRSF" id="PIRSF000343">
    <property type="entry name" value="Haem_Oase"/>
    <property type="match status" value="1"/>
</dbReference>
<dbReference type="EMBL" id="JAPMKU010000001">
    <property type="protein sequence ID" value="MCX7467338.1"/>
    <property type="molecule type" value="Genomic_DNA"/>
</dbReference>
<dbReference type="GO" id="GO:0046872">
    <property type="term" value="F:metal ion binding"/>
    <property type="evidence" value="ECO:0007669"/>
    <property type="project" value="UniProtKB-KW"/>
</dbReference>
<comment type="catalytic activity">
    <reaction evidence="7">
        <text>heme b + 3 reduced [NADPH--hemoprotein reductase] + 3 O2 = biliverdin IXalpha + CO + Fe(2+) + 3 oxidized [NADPH--hemoprotein reductase] + 3 H2O + H(+)</text>
        <dbReference type="Rhea" id="RHEA:21764"/>
        <dbReference type="Rhea" id="RHEA-COMP:11964"/>
        <dbReference type="Rhea" id="RHEA-COMP:11965"/>
        <dbReference type="ChEBI" id="CHEBI:15377"/>
        <dbReference type="ChEBI" id="CHEBI:15378"/>
        <dbReference type="ChEBI" id="CHEBI:15379"/>
        <dbReference type="ChEBI" id="CHEBI:17245"/>
        <dbReference type="ChEBI" id="CHEBI:29033"/>
        <dbReference type="ChEBI" id="CHEBI:57618"/>
        <dbReference type="ChEBI" id="CHEBI:57991"/>
        <dbReference type="ChEBI" id="CHEBI:58210"/>
        <dbReference type="ChEBI" id="CHEBI:60344"/>
        <dbReference type="EC" id="1.14.14.18"/>
    </reaction>
</comment>
<evidence type="ECO:0000256" key="4">
    <source>
        <dbReference type="ARBA" id="ARBA00022723"/>
    </source>
</evidence>
<evidence type="ECO:0000256" key="5">
    <source>
        <dbReference type="ARBA" id="ARBA00023002"/>
    </source>
</evidence>
<proteinExistence type="inferred from homology"/>
<dbReference type="EC" id="1.14.14.18" evidence="2"/>
<dbReference type="PRINTS" id="PR00088">
    <property type="entry name" value="HAEMOXYGNASE"/>
</dbReference>
<organism evidence="11 12">
    <name type="scientific">Corynebacterium pygosceleis</name>
    <dbReference type="NCBI Taxonomy" id="2800406"/>
    <lineage>
        <taxon>Bacteria</taxon>
        <taxon>Bacillati</taxon>
        <taxon>Actinomycetota</taxon>
        <taxon>Actinomycetes</taxon>
        <taxon>Mycobacteriales</taxon>
        <taxon>Corynebacteriaceae</taxon>
        <taxon>Corynebacterium</taxon>
    </lineage>
</organism>
<evidence type="ECO:0000256" key="6">
    <source>
        <dbReference type="ARBA" id="ARBA00023004"/>
    </source>
</evidence>
<dbReference type="Gene3D" id="1.20.910.10">
    <property type="entry name" value="Heme oxygenase-like"/>
    <property type="match status" value="1"/>
</dbReference>
<dbReference type="Proteomes" id="UP001071478">
    <property type="component" value="Unassembled WGS sequence"/>
</dbReference>
<feature type="binding site" evidence="8">
    <location>
        <position position="185"/>
    </location>
    <ligand>
        <name>heme b</name>
        <dbReference type="ChEBI" id="CHEBI:60344"/>
    </ligand>
</feature>
<keyword evidence="13" id="KW-1185">Reference proteome</keyword>
<reference evidence="11" key="1">
    <citation type="submission" date="2022-11" db="EMBL/GenBank/DDBJ databases">
        <title>Corynebacterium sp. isolated from Penguins.</title>
        <authorList>
            <person name="Sedlar K."/>
            <person name="Svec P."/>
        </authorList>
    </citation>
    <scope>NUCLEOTIDE SEQUENCE</scope>
    <source>
        <strain evidence="10">P7003</strain>
        <strain evidence="11">P7374</strain>
    </source>
</reference>
<comment type="similarity">
    <text evidence="1">Belongs to the heme oxygenase family.</text>
</comment>
<protein>
    <recommendedName>
        <fullName evidence="2">heme oxygenase (biliverdin-producing)</fullName>
        <ecNumber evidence="2">1.14.14.18</ecNumber>
    </recommendedName>
</protein>
<dbReference type="Pfam" id="PF01126">
    <property type="entry name" value="Heme_oxygenase"/>
    <property type="match status" value="1"/>
</dbReference>
<dbReference type="InterPro" id="IPR016053">
    <property type="entry name" value="Haem_Oase-like"/>
</dbReference>
<evidence type="ECO:0000256" key="9">
    <source>
        <dbReference type="PIRSR" id="PIRSR000343-2"/>
    </source>
</evidence>
<evidence type="ECO:0000256" key="7">
    <source>
        <dbReference type="ARBA" id="ARBA00048328"/>
    </source>
</evidence>
<dbReference type="PROSITE" id="PS00593">
    <property type="entry name" value="HEME_OXYGENASE"/>
    <property type="match status" value="1"/>
</dbReference>
<evidence type="ECO:0000256" key="3">
    <source>
        <dbReference type="ARBA" id="ARBA00022617"/>
    </source>
</evidence>
<evidence type="ECO:0000313" key="12">
    <source>
        <dbReference type="Proteomes" id="UP001071478"/>
    </source>
</evidence>
<dbReference type="PANTHER" id="PTHR10720">
    <property type="entry name" value="HEME OXYGENASE"/>
    <property type="match status" value="1"/>
</dbReference>